<dbReference type="PROSITE" id="PS50011">
    <property type="entry name" value="PROTEIN_KINASE_DOM"/>
    <property type="match status" value="1"/>
</dbReference>
<dbReference type="OrthoDB" id="346916at2759"/>
<dbReference type="Pfam" id="PF14531">
    <property type="entry name" value="Kinase-like"/>
    <property type="match status" value="1"/>
</dbReference>
<organism evidence="3 4">
    <name type="scientific">Cyclospora cayetanensis</name>
    <dbReference type="NCBI Taxonomy" id="88456"/>
    <lineage>
        <taxon>Eukaryota</taxon>
        <taxon>Sar</taxon>
        <taxon>Alveolata</taxon>
        <taxon>Apicomplexa</taxon>
        <taxon>Conoidasida</taxon>
        <taxon>Coccidia</taxon>
        <taxon>Eucoccidiorida</taxon>
        <taxon>Eimeriorina</taxon>
        <taxon>Eimeriidae</taxon>
        <taxon>Cyclospora</taxon>
    </lineage>
</organism>
<gene>
    <name evidence="4" type="primary">LOC113147203</name>
</gene>
<evidence type="ECO:0000259" key="2">
    <source>
        <dbReference type="PROSITE" id="PS50011"/>
    </source>
</evidence>
<dbReference type="Proteomes" id="UP000515125">
    <property type="component" value="Unplaced"/>
</dbReference>
<name>A0A6P6RZ21_9EIME</name>
<accession>A0A6P6RZ21</accession>
<dbReference type="GeneID" id="113147203"/>
<keyword evidence="3" id="KW-1185">Reference proteome</keyword>
<dbReference type="AlphaFoldDB" id="A0A6P6RZ21"/>
<dbReference type="InterPro" id="IPR000719">
    <property type="entry name" value="Prot_kinase_dom"/>
</dbReference>
<dbReference type="InterPro" id="IPR011009">
    <property type="entry name" value="Kinase-like_dom_sf"/>
</dbReference>
<feature type="domain" description="Protein kinase" evidence="2">
    <location>
        <begin position="159"/>
        <end position="363"/>
    </location>
</feature>
<reference evidence="4" key="1">
    <citation type="submission" date="2025-08" db="UniProtKB">
        <authorList>
            <consortium name="RefSeq"/>
        </authorList>
    </citation>
    <scope>IDENTIFICATION</scope>
</reference>
<dbReference type="InterPro" id="IPR008271">
    <property type="entry name" value="Ser/Thr_kinase_AS"/>
</dbReference>
<dbReference type="Gene3D" id="1.10.510.10">
    <property type="entry name" value="Transferase(Phosphotransferase) domain 1"/>
    <property type="match status" value="1"/>
</dbReference>
<dbReference type="SUPFAM" id="SSF56112">
    <property type="entry name" value="Protein kinase-like (PK-like)"/>
    <property type="match status" value="1"/>
</dbReference>
<dbReference type="PROSITE" id="PS00108">
    <property type="entry name" value="PROTEIN_KINASE_ST"/>
    <property type="match status" value="1"/>
</dbReference>
<evidence type="ECO:0000256" key="1">
    <source>
        <dbReference type="SAM" id="MobiDB-lite"/>
    </source>
</evidence>
<feature type="region of interest" description="Disordered" evidence="1">
    <location>
        <begin position="83"/>
        <end position="106"/>
    </location>
</feature>
<dbReference type="InterPro" id="IPR027916">
    <property type="entry name" value="Kinase-like_dom_ROP"/>
</dbReference>
<evidence type="ECO:0000313" key="3">
    <source>
        <dbReference type="Proteomes" id="UP000515125"/>
    </source>
</evidence>
<evidence type="ECO:0000313" key="4">
    <source>
        <dbReference type="RefSeq" id="XP_026192749.1"/>
    </source>
</evidence>
<proteinExistence type="predicted"/>
<dbReference type="RefSeq" id="XP_026192749.1">
    <property type="nucleotide sequence ID" value="XM_026336964.1"/>
</dbReference>
<dbReference type="GO" id="GO:0005524">
    <property type="term" value="F:ATP binding"/>
    <property type="evidence" value="ECO:0007669"/>
    <property type="project" value="InterPro"/>
</dbReference>
<sequence>MRQEHGIQTNVGKQSTSSVLVQALVKGRANFEERDSEVVNIGPTQQRVQNTSRPFAWISEGIAKFAASTNSFFQRNAQPLFERETSSPEFDEDTQHSSPPEQGSPIVAEAVERAGSERPRKSIFKRGILAAQNLEFNSLLHKNESIHFQPIISGKRISLKRGEIIGEGGYEVVLRFIWDSWMEYAGRFLKISTSPEEEMERKKGRRPLNAMILTPLFATDLSHLISVIYSKLHENHGPLISLTQQAVAAVSNLHALGLVHLDIKPANFFISEVGRVCLEDIDGSSPNKSSLFPPVYTAAYVSPELARIVLESDVCAIREVTMDSWQLGVSIDNIWCNSLPKVQNSYMSYNLLGCIARIEDIAP</sequence>
<protein>
    <submittedName>
        <fullName evidence="4">Ribosomal protein S6 kinase 2 alpha-like</fullName>
    </submittedName>
</protein>
<dbReference type="GO" id="GO:0004672">
    <property type="term" value="F:protein kinase activity"/>
    <property type="evidence" value="ECO:0007669"/>
    <property type="project" value="InterPro"/>
</dbReference>